<sequence>MRQTLILAYRGYSLKNIYISVKNTGRLKSIQSVPIKKNV</sequence>
<proteinExistence type="predicted"/>
<protein>
    <submittedName>
        <fullName evidence="1">Uncharacterized protein</fullName>
    </submittedName>
</protein>
<evidence type="ECO:0000313" key="1">
    <source>
        <dbReference type="EMBL" id="EEZ76052.1"/>
    </source>
</evidence>
<accession>D0W8V7</accession>
<evidence type="ECO:0000313" key="2">
    <source>
        <dbReference type="Proteomes" id="UP000003843"/>
    </source>
</evidence>
<dbReference type="Proteomes" id="UP000003843">
    <property type="component" value="Unassembled WGS sequence"/>
</dbReference>
<organism evidence="1 2">
    <name type="scientific">Neisseria lactamica ATCC 23970</name>
    <dbReference type="NCBI Taxonomy" id="546265"/>
    <lineage>
        <taxon>Bacteria</taxon>
        <taxon>Pseudomonadati</taxon>
        <taxon>Pseudomonadota</taxon>
        <taxon>Betaproteobacteria</taxon>
        <taxon>Neisseriales</taxon>
        <taxon>Neisseriaceae</taxon>
        <taxon>Neisseria</taxon>
    </lineage>
</organism>
<reference evidence="1 2" key="1">
    <citation type="submission" date="2009-10" db="EMBL/GenBank/DDBJ databases">
        <authorList>
            <person name="Weinstock G."/>
            <person name="Sodergren E."/>
            <person name="Clifton S."/>
            <person name="Fulton L."/>
            <person name="Fulton B."/>
            <person name="Courtney L."/>
            <person name="Fronick C."/>
            <person name="Harrison M."/>
            <person name="Strong C."/>
            <person name="Farmer C."/>
            <person name="Delahaunty K."/>
            <person name="Markovic C."/>
            <person name="Hall O."/>
            <person name="Minx P."/>
            <person name="Tomlinson C."/>
            <person name="Mitreva M."/>
            <person name="Nelson J."/>
            <person name="Hou S."/>
            <person name="Wollam A."/>
            <person name="Pepin K.H."/>
            <person name="Johnson M."/>
            <person name="Bhonagiri V."/>
            <person name="Nash W.E."/>
            <person name="Warren W."/>
            <person name="Chinwalla A."/>
            <person name="Mardis E.R."/>
            <person name="Wilson R.K."/>
        </authorList>
    </citation>
    <scope>NUCLEOTIDE SEQUENCE [LARGE SCALE GENOMIC DNA]</scope>
    <source>
        <strain evidence="1 2">ATCC 23970</strain>
    </source>
</reference>
<comment type="caution">
    <text evidence="1">The sequence shown here is derived from an EMBL/GenBank/DDBJ whole genome shotgun (WGS) entry which is preliminary data.</text>
</comment>
<gene>
    <name evidence="1" type="ORF">NEILACOT_03961</name>
</gene>
<dbReference type="AlphaFoldDB" id="D0W8V7"/>
<name>D0W8V7_NEILA</name>
<dbReference type="EMBL" id="ACEQ02000009">
    <property type="protein sequence ID" value="EEZ76052.1"/>
    <property type="molecule type" value="Genomic_DNA"/>
</dbReference>